<feature type="non-terminal residue" evidence="1">
    <location>
        <position position="1"/>
    </location>
</feature>
<reference evidence="1" key="1">
    <citation type="submission" date="2020-10" db="EMBL/GenBank/DDBJ databases">
        <authorList>
            <person name="Gilroy R."/>
        </authorList>
    </citation>
    <scope>NUCLEOTIDE SEQUENCE</scope>
    <source>
        <strain evidence="1">17113</strain>
    </source>
</reference>
<dbReference type="Proteomes" id="UP000823634">
    <property type="component" value="Unassembled WGS sequence"/>
</dbReference>
<accession>A0A9D9DI40</accession>
<name>A0A9D9DI40_9FIRM</name>
<comment type="caution">
    <text evidence="1">The sequence shown here is derived from an EMBL/GenBank/DDBJ whole genome shotgun (WGS) entry which is preliminary data.</text>
</comment>
<proteinExistence type="predicted"/>
<protein>
    <submittedName>
        <fullName evidence="1">Uncharacterized protein</fullName>
    </submittedName>
</protein>
<organism evidence="1 2">
    <name type="scientific">Candidatus Alloenteromonas pullistercoris</name>
    <dbReference type="NCBI Taxonomy" id="2840785"/>
    <lineage>
        <taxon>Bacteria</taxon>
        <taxon>Bacillati</taxon>
        <taxon>Bacillota</taxon>
        <taxon>Bacillota incertae sedis</taxon>
        <taxon>Candidatus Alloenteromonas</taxon>
    </lineage>
</organism>
<dbReference type="EMBL" id="JADINA010000029">
    <property type="protein sequence ID" value="MBO8426595.1"/>
    <property type="molecule type" value="Genomic_DNA"/>
</dbReference>
<evidence type="ECO:0000313" key="1">
    <source>
        <dbReference type="EMBL" id="MBO8426595.1"/>
    </source>
</evidence>
<gene>
    <name evidence="1" type="ORF">IAC61_04665</name>
</gene>
<dbReference type="AlphaFoldDB" id="A0A9D9DI40"/>
<reference evidence="1" key="2">
    <citation type="journal article" date="2021" name="PeerJ">
        <title>Extensive microbial diversity within the chicken gut microbiome revealed by metagenomics and culture.</title>
        <authorList>
            <person name="Gilroy R."/>
            <person name="Ravi A."/>
            <person name="Getino M."/>
            <person name="Pursley I."/>
            <person name="Horton D.L."/>
            <person name="Alikhan N.F."/>
            <person name="Baker D."/>
            <person name="Gharbi K."/>
            <person name="Hall N."/>
            <person name="Watson M."/>
            <person name="Adriaenssens E.M."/>
            <person name="Foster-Nyarko E."/>
            <person name="Jarju S."/>
            <person name="Secka A."/>
            <person name="Antonio M."/>
            <person name="Oren A."/>
            <person name="Chaudhuri R.R."/>
            <person name="La Ragione R."/>
            <person name="Hildebrand F."/>
            <person name="Pallen M.J."/>
        </authorList>
    </citation>
    <scope>NUCLEOTIDE SEQUENCE</scope>
    <source>
        <strain evidence="1">17113</strain>
    </source>
</reference>
<evidence type="ECO:0000313" key="2">
    <source>
        <dbReference type="Proteomes" id="UP000823634"/>
    </source>
</evidence>
<sequence>APAPTPAPAAVEEKPEPVKRVVGAVNPDLPPHDKIIRIPFPTRMVDADKDMKSNYNELKSEILSYGVKSRVSNSGDTFRLHKITFVKITIAGKSLKLYFALDPKEYANSTYPVQDVSHKNIYKDIPMVFKVKSELSMRRAKQLIADVMDKHGLEQGKIIPHNYAADLKDYVPTGGGASDEEDDD</sequence>